<evidence type="ECO:0000256" key="2">
    <source>
        <dbReference type="ARBA" id="ARBA00023134"/>
    </source>
</evidence>
<protein>
    <submittedName>
        <fullName evidence="7">ADP-ribosylation factor 1</fullName>
    </submittedName>
    <submittedName>
        <fullName evidence="8">ADP-ribosylation_factor 1</fullName>
    </submittedName>
</protein>
<dbReference type="InterPro" id="IPR027417">
    <property type="entry name" value="P-loop_NTPase"/>
</dbReference>
<keyword evidence="11" id="KW-1185">Reference proteome</keyword>
<dbReference type="AlphaFoldDB" id="A0AA86Q8C8"/>
<evidence type="ECO:0000313" key="8">
    <source>
        <dbReference type="EMBL" id="CAL6068283.1"/>
    </source>
</evidence>
<evidence type="ECO:0000256" key="3">
    <source>
        <dbReference type="PIRSR" id="PIRSR606689-1"/>
    </source>
</evidence>
<feature type="binding site" evidence="4">
    <location>
        <position position="50"/>
    </location>
    <ligand>
        <name>Mg(2+)</name>
        <dbReference type="ChEBI" id="CHEBI:18420"/>
    </ligand>
</feature>
<dbReference type="SUPFAM" id="SSF52540">
    <property type="entry name" value="P-loop containing nucleoside triphosphate hydrolases"/>
    <property type="match status" value="1"/>
</dbReference>
<feature type="binding site" evidence="3">
    <location>
        <position position="72"/>
    </location>
    <ligand>
        <name>GTP</name>
        <dbReference type="ChEBI" id="CHEBI:37565"/>
    </ligand>
</feature>
<evidence type="ECO:0000313" key="9">
    <source>
        <dbReference type="EMBL" id="CAL6074903.1"/>
    </source>
</evidence>
<evidence type="ECO:0000313" key="6">
    <source>
        <dbReference type="EMBL" id="CAI9946569.1"/>
    </source>
</evidence>
<evidence type="ECO:0000313" key="10">
    <source>
        <dbReference type="EMBL" id="CAL6100070.1"/>
    </source>
</evidence>
<dbReference type="EMBL" id="CAXDID020000311">
    <property type="protein sequence ID" value="CAL6074903.1"/>
    <property type="molecule type" value="Genomic_DNA"/>
</dbReference>
<dbReference type="EMBL" id="CAXDID020000526">
    <property type="protein sequence ID" value="CAL6100070.1"/>
    <property type="molecule type" value="Genomic_DNA"/>
</dbReference>
<dbReference type="EMBL" id="CATOUU010000779">
    <property type="protein sequence ID" value="CAI9947660.1"/>
    <property type="molecule type" value="Genomic_DNA"/>
</dbReference>
<accession>A0AA86Q8C8</accession>
<keyword evidence="2 3" id="KW-0342">GTP-binding</keyword>
<proteinExistence type="predicted"/>
<dbReference type="EMBL" id="CAXDID020000272">
    <property type="protein sequence ID" value="CAL6068283.1"/>
    <property type="molecule type" value="Genomic_DNA"/>
</dbReference>
<reference evidence="8 11" key="2">
    <citation type="submission" date="2024-07" db="EMBL/GenBank/DDBJ databases">
        <authorList>
            <person name="Akdeniz Z."/>
        </authorList>
    </citation>
    <scope>NUCLEOTIDE SEQUENCE [LARGE SCALE GENOMIC DNA]</scope>
</reference>
<evidence type="ECO:0000256" key="1">
    <source>
        <dbReference type="ARBA" id="ARBA00022741"/>
    </source>
</evidence>
<keyword evidence="4" id="KW-0460">Magnesium</keyword>
<gene>
    <name evidence="6" type="ORF">HINF_LOCUS34214</name>
    <name evidence="7" type="ORF">HINF_LOCUS35305</name>
    <name evidence="8" type="ORF">HINF_LOCUS53426</name>
    <name evidence="9" type="ORF">HINF_LOCUS56946</name>
    <name evidence="10" type="ORF">HINF_LOCUS70382</name>
    <name evidence="5" type="ORF">HINF_LOCUS7591</name>
</gene>
<keyword evidence="4" id="KW-0479">Metal-binding</keyword>
<dbReference type="InterPro" id="IPR006689">
    <property type="entry name" value="Small_GTPase_ARF/SAR"/>
</dbReference>
<evidence type="ECO:0000256" key="4">
    <source>
        <dbReference type="PIRSR" id="PIRSR606689-2"/>
    </source>
</evidence>
<evidence type="ECO:0000313" key="5">
    <source>
        <dbReference type="EMBL" id="CAI9919946.1"/>
    </source>
</evidence>
<evidence type="ECO:0000313" key="11">
    <source>
        <dbReference type="Proteomes" id="UP001642409"/>
    </source>
</evidence>
<dbReference type="GO" id="GO:0003924">
    <property type="term" value="F:GTPase activity"/>
    <property type="evidence" value="ECO:0007669"/>
    <property type="project" value="InterPro"/>
</dbReference>
<feature type="binding site" evidence="4">
    <location>
        <position position="31"/>
    </location>
    <ligand>
        <name>Mg(2+)</name>
        <dbReference type="ChEBI" id="CHEBI:18420"/>
    </ligand>
</feature>
<reference evidence="7" key="1">
    <citation type="submission" date="2023-06" db="EMBL/GenBank/DDBJ databases">
        <authorList>
            <person name="Kurt Z."/>
        </authorList>
    </citation>
    <scope>NUCLEOTIDE SEQUENCE</scope>
</reference>
<dbReference type="GO" id="GO:0005525">
    <property type="term" value="F:GTP binding"/>
    <property type="evidence" value="ECO:0007669"/>
    <property type="project" value="UniProtKB-KW"/>
</dbReference>
<keyword evidence="1 3" id="KW-0547">Nucleotide-binding</keyword>
<evidence type="ECO:0000313" key="7">
    <source>
        <dbReference type="EMBL" id="CAI9947660.1"/>
    </source>
</evidence>
<dbReference type="Pfam" id="PF00025">
    <property type="entry name" value="Arf"/>
    <property type="match status" value="1"/>
</dbReference>
<name>A0AA86Q8C8_9EUKA</name>
<organism evidence="7">
    <name type="scientific">Hexamita inflata</name>
    <dbReference type="NCBI Taxonomy" id="28002"/>
    <lineage>
        <taxon>Eukaryota</taxon>
        <taxon>Metamonada</taxon>
        <taxon>Diplomonadida</taxon>
        <taxon>Hexamitidae</taxon>
        <taxon>Hexamitinae</taxon>
        <taxon>Hexamita</taxon>
    </lineage>
</organism>
<dbReference type="Proteomes" id="UP001642409">
    <property type="component" value="Unassembled WGS sequence"/>
</dbReference>
<comment type="caution">
    <text evidence="7">The sequence shown here is derived from an EMBL/GenBank/DDBJ whole genome shotgun (WGS) entry which is preliminary data.</text>
</comment>
<dbReference type="Gene3D" id="3.40.50.300">
    <property type="entry name" value="P-loop containing nucleotide triphosphate hydrolases"/>
    <property type="match status" value="1"/>
</dbReference>
<dbReference type="EMBL" id="CATOUU010000763">
    <property type="protein sequence ID" value="CAI9946569.1"/>
    <property type="molecule type" value="Genomic_DNA"/>
</dbReference>
<dbReference type="EMBL" id="CATOUU010000192">
    <property type="protein sequence ID" value="CAI9919946.1"/>
    <property type="molecule type" value="Genomic_DNA"/>
</dbReference>
<sequence>MGSQYSKIFNSLVSSKKINILLTCPYQAGKSTILSQINLSEITEFKSQPSFGYDFQTMQYKNIKFIVCGTGGQSDMHIKIVNRCDYIRC</sequence>